<sequence>MAGAMHPDPQVALRDRMVADADLVKRRWRRADMVDLSTRTGPPRTAETVNNLARFVEMHRNGCTSGAIAARLNLTDNQVQHLRVLARRDGLI</sequence>
<dbReference type="RefSeq" id="WP_380716632.1">
    <property type="nucleotide sequence ID" value="NZ_JBHSGI010000005.1"/>
</dbReference>
<dbReference type="Proteomes" id="UP001595973">
    <property type="component" value="Unassembled WGS sequence"/>
</dbReference>
<keyword evidence="2" id="KW-1185">Reference proteome</keyword>
<name>A0ABV9KDV6_9RHOB</name>
<evidence type="ECO:0008006" key="3">
    <source>
        <dbReference type="Google" id="ProtNLM"/>
    </source>
</evidence>
<dbReference type="EMBL" id="JBHSGI010000005">
    <property type="protein sequence ID" value="MFC4668355.1"/>
    <property type="molecule type" value="Genomic_DNA"/>
</dbReference>
<organism evidence="1 2">
    <name type="scientific">Seohaeicola nanhaiensis</name>
    <dbReference type="NCBI Taxonomy" id="1387282"/>
    <lineage>
        <taxon>Bacteria</taxon>
        <taxon>Pseudomonadati</taxon>
        <taxon>Pseudomonadota</taxon>
        <taxon>Alphaproteobacteria</taxon>
        <taxon>Rhodobacterales</taxon>
        <taxon>Roseobacteraceae</taxon>
        <taxon>Seohaeicola</taxon>
    </lineage>
</organism>
<accession>A0ABV9KDV6</accession>
<protein>
    <recommendedName>
        <fullName evidence="3">MarR family transcriptional regulator</fullName>
    </recommendedName>
</protein>
<evidence type="ECO:0000313" key="2">
    <source>
        <dbReference type="Proteomes" id="UP001595973"/>
    </source>
</evidence>
<evidence type="ECO:0000313" key="1">
    <source>
        <dbReference type="EMBL" id="MFC4668355.1"/>
    </source>
</evidence>
<proteinExistence type="predicted"/>
<comment type="caution">
    <text evidence="1">The sequence shown here is derived from an EMBL/GenBank/DDBJ whole genome shotgun (WGS) entry which is preliminary data.</text>
</comment>
<reference evidence="2" key="1">
    <citation type="journal article" date="2019" name="Int. J. Syst. Evol. Microbiol.">
        <title>The Global Catalogue of Microorganisms (GCM) 10K type strain sequencing project: providing services to taxonomists for standard genome sequencing and annotation.</title>
        <authorList>
            <consortium name="The Broad Institute Genomics Platform"/>
            <consortium name="The Broad Institute Genome Sequencing Center for Infectious Disease"/>
            <person name="Wu L."/>
            <person name="Ma J."/>
        </authorList>
    </citation>
    <scope>NUCLEOTIDE SEQUENCE [LARGE SCALE GENOMIC DNA]</scope>
    <source>
        <strain evidence="2">CGMCC 4.7283</strain>
    </source>
</reference>
<gene>
    <name evidence="1" type="ORF">ACFO5X_07310</name>
</gene>